<sequence>MSIFRTKSIELLKLEASTHPLRKSLTAMDIILLGIGVIIGTGIFVLTGVAAAKYAGPGLMLSFVLAGITCAFVCLAYSELAAMVPIAGSAYTYTYTSLGEFIAWLVGWNLILEYSVGASAVAGGWSAYMAGLLRSAGVELPKALTSVPADGGLVNLPAVLITLFLTCLLVRGVRESANVNRILVAIKLGAIFIFILLAGPQINAANWEPFLPFGWAGVSAGAAVIFFAYLGVDSIATSAEETRDPSRDMPIGIIGSLAVCTILYIAVSAIMTGVVPYHQLNTAEPVTYVLRRIGYNFGSALVGTGAVCGLSTVLLVMMYAQTRAFFAMSRDGLLPDRICKVHAQYGTPHIITVIVGLGVAFISGFTPIHIVAEMCSAGTLFAFIIAMAGVMVLRKTKPDAVRPFRCPSLHFVAVAAMIFCLYIMYNLALGTWLRFVVWTLIGTAVYFCYGRSHSALNQLKGGDGQSGPPT</sequence>
<dbReference type="InterPro" id="IPR002293">
    <property type="entry name" value="AA/rel_permease1"/>
</dbReference>
<evidence type="ECO:0000256" key="3">
    <source>
        <dbReference type="ARBA" id="ARBA00022692"/>
    </source>
</evidence>
<accession>A0A1G9Q5N5</accession>
<keyword evidence="5 6" id="KW-0472">Membrane</keyword>
<feature type="transmembrane region" description="Helical" evidence="6">
    <location>
        <begin position="214"/>
        <end position="232"/>
    </location>
</feature>
<evidence type="ECO:0000256" key="6">
    <source>
        <dbReference type="SAM" id="Phobius"/>
    </source>
</evidence>
<dbReference type="STRING" id="146817.SAMN04488502_10245"/>
<feature type="transmembrane region" description="Helical" evidence="6">
    <location>
        <begin position="152"/>
        <end position="170"/>
    </location>
</feature>
<feature type="transmembrane region" description="Helical" evidence="6">
    <location>
        <begin position="30"/>
        <end position="52"/>
    </location>
</feature>
<comment type="subcellular location">
    <subcellularLocation>
        <location evidence="1">Membrane</location>
        <topology evidence="1">Multi-pass membrane protein</topology>
    </subcellularLocation>
</comment>
<dbReference type="Gene3D" id="1.20.1740.10">
    <property type="entry name" value="Amino acid/polyamine transporter I"/>
    <property type="match status" value="1"/>
</dbReference>
<organism evidence="7 8">
    <name type="scientific">Dendrosporobacter quercicolus</name>
    <dbReference type="NCBI Taxonomy" id="146817"/>
    <lineage>
        <taxon>Bacteria</taxon>
        <taxon>Bacillati</taxon>
        <taxon>Bacillota</taxon>
        <taxon>Negativicutes</taxon>
        <taxon>Selenomonadales</taxon>
        <taxon>Sporomusaceae</taxon>
        <taxon>Dendrosporobacter</taxon>
    </lineage>
</organism>
<feature type="transmembrane region" description="Helical" evidence="6">
    <location>
        <begin position="182"/>
        <end position="202"/>
    </location>
</feature>
<dbReference type="EMBL" id="FNHB01000002">
    <property type="protein sequence ID" value="SDM06051.1"/>
    <property type="molecule type" value="Genomic_DNA"/>
</dbReference>
<name>A0A1G9Q5N5_9FIRM</name>
<proteinExistence type="predicted"/>
<evidence type="ECO:0000256" key="2">
    <source>
        <dbReference type="ARBA" id="ARBA00022448"/>
    </source>
</evidence>
<keyword evidence="3 6" id="KW-0812">Transmembrane</keyword>
<reference evidence="7 8" key="1">
    <citation type="submission" date="2016-10" db="EMBL/GenBank/DDBJ databases">
        <authorList>
            <person name="de Groot N.N."/>
        </authorList>
    </citation>
    <scope>NUCLEOTIDE SEQUENCE [LARGE SCALE GENOMIC DNA]</scope>
    <source>
        <strain evidence="7 8">DSM 1736</strain>
    </source>
</reference>
<dbReference type="GO" id="GO:0016020">
    <property type="term" value="C:membrane"/>
    <property type="evidence" value="ECO:0007669"/>
    <property type="project" value="UniProtKB-SubCell"/>
</dbReference>
<feature type="transmembrane region" description="Helical" evidence="6">
    <location>
        <begin position="58"/>
        <end position="78"/>
    </location>
</feature>
<keyword evidence="2" id="KW-0813">Transport</keyword>
<dbReference type="PANTHER" id="PTHR43243:SF4">
    <property type="entry name" value="CATIONIC AMINO ACID TRANSPORTER 4"/>
    <property type="match status" value="1"/>
</dbReference>
<feature type="transmembrane region" description="Helical" evidence="6">
    <location>
        <begin position="431"/>
        <end position="449"/>
    </location>
</feature>
<dbReference type="PIRSF" id="PIRSF006060">
    <property type="entry name" value="AA_transporter"/>
    <property type="match status" value="1"/>
</dbReference>
<gene>
    <name evidence="7" type="ORF">SAMN04488502_10245</name>
</gene>
<feature type="transmembrane region" description="Helical" evidence="6">
    <location>
        <begin position="376"/>
        <end position="394"/>
    </location>
</feature>
<dbReference type="OrthoDB" id="9762947at2"/>
<dbReference type="PANTHER" id="PTHR43243">
    <property type="entry name" value="INNER MEMBRANE TRANSPORTER YGJI-RELATED"/>
    <property type="match status" value="1"/>
</dbReference>
<keyword evidence="4 6" id="KW-1133">Transmembrane helix</keyword>
<dbReference type="Proteomes" id="UP000214880">
    <property type="component" value="Unassembled WGS sequence"/>
</dbReference>
<feature type="transmembrane region" description="Helical" evidence="6">
    <location>
        <begin position="406"/>
        <end position="425"/>
    </location>
</feature>
<evidence type="ECO:0000313" key="7">
    <source>
        <dbReference type="EMBL" id="SDM06051.1"/>
    </source>
</evidence>
<dbReference type="AlphaFoldDB" id="A0A1G9Q5N5"/>
<feature type="transmembrane region" description="Helical" evidence="6">
    <location>
        <begin position="350"/>
        <end position="370"/>
    </location>
</feature>
<evidence type="ECO:0000313" key="8">
    <source>
        <dbReference type="Proteomes" id="UP000214880"/>
    </source>
</evidence>
<dbReference type="GO" id="GO:0015171">
    <property type="term" value="F:amino acid transmembrane transporter activity"/>
    <property type="evidence" value="ECO:0007669"/>
    <property type="project" value="TreeGrafter"/>
</dbReference>
<feature type="transmembrane region" description="Helical" evidence="6">
    <location>
        <begin position="253"/>
        <end position="277"/>
    </location>
</feature>
<dbReference type="RefSeq" id="WP_092070084.1">
    <property type="nucleotide sequence ID" value="NZ_FNHB01000002.1"/>
</dbReference>
<evidence type="ECO:0000256" key="1">
    <source>
        <dbReference type="ARBA" id="ARBA00004141"/>
    </source>
</evidence>
<keyword evidence="8" id="KW-1185">Reference proteome</keyword>
<dbReference type="Pfam" id="PF13520">
    <property type="entry name" value="AA_permease_2"/>
    <property type="match status" value="1"/>
</dbReference>
<evidence type="ECO:0000256" key="5">
    <source>
        <dbReference type="ARBA" id="ARBA00023136"/>
    </source>
</evidence>
<feature type="transmembrane region" description="Helical" evidence="6">
    <location>
        <begin position="297"/>
        <end position="320"/>
    </location>
</feature>
<evidence type="ECO:0000256" key="4">
    <source>
        <dbReference type="ARBA" id="ARBA00022989"/>
    </source>
</evidence>
<protein>
    <submittedName>
        <fullName evidence="7">Amino acid/polyamine/organocation transporter, APC superfamily</fullName>
    </submittedName>
</protein>